<dbReference type="PANTHER" id="PTHR33112">
    <property type="entry name" value="DOMAIN PROTEIN, PUTATIVE-RELATED"/>
    <property type="match status" value="1"/>
</dbReference>
<proteinExistence type="predicted"/>
<keyword evidence="4" id="KW-1185">Reference proteome</keyword>
<gene>
    <name evidence="3" type="ORF">CSOL1703_00015207</name>
</gene>
<sequence>MGRDIPDHTGHEAVAQLAKGWHQECKRNHSCGGFYQHRQTGWYPKRLVDVGQGDRRPRLVLRDENDLCGPYATLSHCWGENPEFFMLNADNMEDLRKEIPLDRLAASFRDAILTCQRLQIPYIWIDSLCILQAGPASQSDWFFHANEMHKVYLNCELNIAIDVSANPHEGAFRPRNPDLLQDCYAWTPFHSYSDFPQEGLEHKPDTESESKSLFDSKHRGPPSLSKADHINLCAIFTEEDFSYSRLSLPLSQRAWVFQEALLSPRTLHFGSDRIWWECAEKTTLSECMPNSVANRTQKGFDCLFQFNFNVENRHAESLISYFDYLATYTERELSHPNEDKLVAFAAIARLCASWFGGDYCAGIFRHSMPWGLLWLTENITSTPRPDSYRAPSWSWASLDVRVLFDYYDHQPDILARVIDVSVQLVDTTDPFGQVKSAALTLQGPLISSQALVGEGSTERSTKFLAVSTLLDEEISLQPDDYGCWFRFSQAERHPDYYPRLGENLHFVCIGEVECSPDWKQSSGTYGLMLRKVDNKSFLRVGRWVARVGFIQRHAGTKCELRPETITLL</sequence>
<dbReference type="AlphaFoldDB" id="A0A9N9ZD17"/>
<feature type="region of interest" description="Disordered" evidence="1">
    <location>
        <begin position="197"/>
        <end position="221"/>
    </location>
</feature>
<evidence type="ECO:0000256" key="1">
    <source>
        <dbReference type="SAM" id="MobiDB-lite"/>
    </source>
</evidence>
<protein>
    <recommendedName>
        <fullName evidence="2">Heterokaryon incompatibility domain-containing protein</fullName>
    </recommendedName>
</protein>
<dbReference type="Proteomes" id="UP000775872">
    <property type="component" value="Unassembled WGS sequence"/>
</dbReference>
<name>A0A9N9ZD17_9HYPO</name>
<evidence type="ECO:0000313" key="3">
    <source>
        <dbReference type="EMBL" id="CAH0054017.1"/>
    </source>
</evidence>
<feature type="domain" description="Heterokaryon incompatibility" evidence="2">
    <location>
        <begin position="71"/>
        <end position="259"/>
    </location>
</feature>
<reference evidence="3 4" key="2">
    <citation type="submission" date="2021-10" db="EMBL/GenBank/DDBJ databases">
        <authorList>
            <person name="Piombo E."/>
        </authorList>
    </citation>
    <scope>NUCLEOTIDE SEQUENCE [LARGE SCALE GENOMIC DNA]</scope>
</reference>
<reference evidence="4" key="1">
    <citation type="submission" date="2019-06" db="EMBL/GenBank/DDBJ databases">
        <authorList>
            <person name="Broberg M."/>
        </authorList>
    </citation>
    <scope>NUCLEOTIDE SEQUENCE [LARGE SCALE GENOMIC DNA]</scope>
</reference>
<dbReference type="OrthoDB" id="1862401at2759"/>
<evidence type="ECO:0000259" key="2">
    <source>
        <dbReference type="Pfam" id="PF06985"/>
    </source>
</evidence>
<dbReference type="Pfam" id="PF06985">
    <property type="entry name" value="HET"/>
    <property type="match status" value="1"/>
</dbReference>
<dbReference type="PANTHER" id="PTHR33112:SF8">
    <property type="entry name" value="HETEROKARYON INCOMPATIBILITY DOMAIN-CONTAINING PROTEIN"/>
    <property type="match status" value="1"/>
</dbReference>
<evidence type="ECO:0000313" key="4">
    <source>
        <dbReference type="Proteomes" id="UP000775872"/>
    </source>
</evidence>
<dbReference type="EMBL" id="CABFOC020000046">
    <property type="protein sequence ID" value="CAH0054017.1"/>
    <property type="molecule type" value="Genomic_DNA"/>
</dbReference>
<feature type="compositionally biased region" description="Basic and acidic residues" evidence="1">
    <location>
        <begin position="199"/>
        <end position="218"/>
    </location>
</feature>
<dbReference type="InterPro" id="IPR010730">
    <property type="entry name" value="HET"/>
</dbReference>
<accession>A0A9N9ZD17</accession>
<organism evidence="3 4">
    <name type="scientific">Clonostachys solani</name>
    <dbReference type="NCBI Taxonomy" id="160281"/>
    <lineage>
        <taxon>Eukaryota</taxon>
        <taxon>Fungi</taxon>
        <taxon>Dikarya</taxon>
        <taxon>Ascomycota</taxon>
        <taxon>Pezizomycotina</taxon>
        <taxon>Sordariomycetes</taxon>
        <taxon>Hypocreomycetidae</taxon>
        <taxon>Hypocreales</taxon>
        <taxon>Bionectriaceae</taxon>
        <taxon>Clonostachys</taxon>
    </lineage>
</organism>
<comment type="caution">
    <text evidence="3">The sequence shown here is derived from an EMBL/GenBank/DDBJ whole genome shotgun (WGS) entry which is preliminary data.</text>
</comment>